<evidence type="ECO:0000256" key="9">
    <source>
        <dbReference type="RuleBase" id="RU361157"/>
    </source>
</evidence>
<dbReference type="EMBL" id="MFZG01000029">
    <property type="protein sequence ID" value="OGK15918.1"/>
    <property type="molecule type" value="Genomic_DNA"/>
</dbReference>
<dbReference type="GO" id="GO:0140359">
    <property type="term" value="F:ABC-type transporter activity"/>
    <property type="evidence" value="ECO:0007669"/>
    <property type="project" value="InterPro"/>
</dbReference>
<feature type="transmembrane region" description="Helical" evidence="9">
    <location>
        <begin position="33"/>
        <end position="58"/>
    </location>
</feature>
<evidence type="ECO:0000256" key="3">
    <source>
        <dbReference type="ARBA" id="ARBA00022448"/>
    </source>
</evidence>
<feature type="transmembrane region" description="Helical" evidence="9">
    <location>
        <begin position="141"/>
        <end position="162"/>
    </location>
</feature>
<sequence length="260" mass="29807">MRLIKLKGDAEYFFDLLAGMTEKELKVRYKNTFFGFLWVVINPLLQMLVIGFIFPLFIKEPVDNYYFYLFSGLLVWNFFSLSLTKTTPSIVNERSLIKKAKFPHIVIPLSIILSNGVNLLVALLLLMLPSASFGLLSFSNLPVLLFALVLLFSLTSGLSLFLSALDVRYRDMAFFIQAILIIWFYATPIVYTIFVVPYDLIWLWRLNPMTAIVQLFQSVFANAPPPGIGMILINSAIIILISFLGIIVFQKENKYFDDWL</sequence>
<evidence type="ECO:0000256" key="8">
    <source>
        <dbReference type="ARBA" id="ARBA00023136"/>
    </source>
</evidence>
<dbReference type="GO" id="GO:0015920">
    <property type="term" value="P:lipopolysaccharide transport"/>
    <property type="evidence" value="ECO:0007669"/>
    <property type="project" value="TreeGrafter"/>
</dbReference>
<dbReference type="PANTHER" id="PTHR30413">
    <property type="entry name" value="INNER MEMBRANE TRANSPORT PERMEASE"/>
    <property type="match status" value="1"/>
</dbReference>
<evidence type="ECO:0000256" key="7">
    <source>
        <dbReference type="ARBA" id="ARBA00022989"/>
    </source>
</evidence>
<gene>
    <name evidence="11" type="ORF">A2774_02705</name>
</gene>
<accession>A0A1F7GAL2</accession>
<comment type="similarity">
    <text evidence="2 9">Belongs to the ABC-2 integral membrane protein family.</text>
</comment>
<evidence type="ECO:0000313" key="11">
    <source>
        <dbReference type="EMBL" id="OGK15918.1"/>
    </source>
</evidence>
<feature type="domain" description="ABC transmembrane type-2" evidence="10">
    <location>
        <begin position="34"/>
        <end position="252"/>
    </location>
</feature>
<keyword evidence="8 9" id="KW-0472">Membrane</keyword>
<proteinExistence type="inferred from homology"/>
<keyword evidence="7 9" id="KW-1133">Transmembrane helix</keyword>
<keyword evidence="6 9" id="KW-0812">Transmembrane</keyword>
<evidence type="ECO:0000256" key="1">
    <source>
        <dbReference type="ARBA" id="ARBA00004429"/>
    </source>
</evidence>
<name>A0A1F7GAL2_9BACT</name>
<dbReference type="InterPro" id="IPR047817">
    <property type="entry name" value="ABC2_TM_bact-type"/>
</dbReference>
<dbReference type="AlphaFoldDB" id="A0A1F7GAL2"/>
<evidence type="ECO:0000256" key="2">
    <source>
        <dbReference type="ARBA" id="ARBA00007783"/>
    </source>
</evidence>
<dbReference type="GO" id="GO:0005886">
    <property type="term" value="C:plasma membrane"/>
    <property type="evidence" value="ECO:0007669"/>
    <property type="project" value="UniProtKB-SubCell"/>
</dbReference>
<evidence type="ECO:0000256" key="6">
    <source>
        <dbReference type="ARBA" id="ARBA00022692"/>
    </source>
</evidence>
<evidence type="ECO:0000313" key="12">
    <source>
        <dbReference type="Proteomes" id="UP000177208"/>
    </source>
</evidence>
<evidence type="ECO:0000256" key="4">
    <source>
        <dbReference type="ARBA" id="ARBA00022475"/>
    </source>
</evidence>
<keyword evidence="3 9" id="KW-0813">Transport</keyword>
<dbReference type="Pfam" id="PF01061">
    <property type="entry name" value="ABC2_membrane"/>
    <property type="match status" value="1"/>
</dbReference>
<dbReference type="PROSITE" id="PS51012">
    <property type="entry name" value="ABC_TM2"/>
    <property type="match status" value="1"/>
</dbReference>
<keyword evidence="5" id="KW-0997">Cell inner membrane</keyword>
<organism evidence="11 12">
    <name type="scientific">Candidatus Roizmanbacteria bacterium RIFCSPHIGHO2_01_FULL_39_12c</name>
    <dbReference type="NCBI Taxonomy" id="1802031"/>
    <lineage>
        <taxon>Bacteria</taxon>
        <taxon>Candidatus Roizmaniibacteriota</taxon>
    </lineage>
</organism>
<feature type="transmembrane region" description="Helical" evidence="9">
    <location>
        <begin position="174"/>
        <end position="198"/>
    </location>
</feature>
<feature type="transmembrane region" description="Helical" evidence="9">
    <location>
        <begin position="64"/>
        <end position="84"/>
    </location>
</feature>
<evidence type="ECO:0000256" key="5">
    <source>
        <dbReference type="ARBA" id="ARBA00022519"/>
    </source>
</evidence>
<feature type="transmembrane region" description="Helical" evidence="9">
    <location>
        <begin position="228"/>
        <end position="249"/>
    </location>
</feature>
<comment type="subcellular location">
    <subcellularLocation>
        <location evidence="1">Cell inner membrane</location>
        <topology evidence="1">Multi-pass membrane protein</topology>
    </subcellularLocation>
    <subcellularLocation>
        <location evidence="9">Cell membrane</location>
        <topology evidence="9">Multi-pass membrane protein</topology>
    </subcellularLocation>
</comment>
<evidence type="ECO:0000259" key="10">
    <source>
        <dbReference type="PROSITE" id="PS51012"/>
    </source>
</evidence>
<protein>
    <recommendedName>
        <fullName evidence="9">Transport permease protein</fullName>
    </recommendedName>
</protein>
<keyword evidence="4 9" id="KW-1003">Cell membrane</keyword>
<feature type="transmembrane region" description="Helical" evidence="9">
    <location>
        <begin position="105"/>
        <end position="129"/>
    </location>
</feature>
<reference evidence="11 12" key="1">
    <citation type="journal article" date="2016" name="Nat. Commun.">
        <title>Thousands of microbial genomes shed light on interconnected biogeochemical processes in an aquifer system.</title>
        <authorList>
            <person name="Anantharaman K."/>
            <person name="Brown C.T."/>
            <person name="Hug L.A."/>
            <person name="Sharon I."/>
            <person name="Castelle C.J."/>
            <person name="Probst A.J."/>
            <person name="Thomas B.C."/>
            <person name="Singh A."/>
            <person name="Wilkins M.J."/>
            <person name="Karaoz U."/>
            <person name="Brodie E.L."/>
            <person name="Williams K.H."/>
            <person name="Hubbard S.S."/>
            <person name="Banfield J.F."/>
        </authorList>
    </citation>
    <scope>NUCLEOTIDE SEQUENCE [LARGE SCALE GENOMIC DNA]</scope>
</reference>
<dbReference type="Proteomes" id="UP000177208">
    <property type="component" value="Unassembled WGS sequence"/>
</dbReference>
<dbReference type="InterPro" id="IPR013525">
    <property type="entry name" value="ABC2_TM"/>
</dbReference>
<dbReference type="PANTHER" id="PTHR30413:SF8">
    <property type="entry name" value="TRANSPORT PERMEASE PROTEIN"/>
    <property type="match status" value="1"/>
</dbReference>
<comment type="caution">
    <text evidence="11">The sequence shown here is derived from an EMBL/GenBank/DDBJ whole genome shotgun (WGS) entry which is preliminary data.</text>
</comment>